<dbReference type="Proteomes" id="UP001234297">
    <property type="component" value="Chromosome 8"/>
</dbReference>
<accession>A0ACC2LIU0</accession>
<comment type="caution">
    <text evidence="1">The sequence shown here is derived from an EMBL/GenBank/DDBJ whole genome shotgun (WGS) entry which is preliminary data.</text>
</comment>
<evidence type="ECO:0000313" key="2">
    <source>
        <dbReference type="Proteomes" id="UP001234297"/>
    </source>
</evidence>
<proteinExistence type="predicted"/>
<organism evidence="1 2">
    <name type="scientific">Persea americana</name>
    <name type="common">Avocado</name>
    <dbReference type="NCBI Taxonomy" id="3435"/>
    <lineage>
        <taxon>Eukaryota</taxon>
        <taxon>Viridiplantae</taxon>
        <taxon>Streptophyta</taxon>
        <taxon>Embryophyta</taxon>
        <taxon>Tracheophyta</taxon>
        <taxon>Spermatophyta</taxon>
        <taxon>Magnoliopsida</taxon>
        <taxon>Magnoliidae</taxon>
        <taxon>Laurales</taxon>
        <taxon>Lauraceae</taxon>
        <taxon>Persea</taxon>
    </lineage>
</organism>
<evidence type="ECO:0000313" key="1">
    <source>
        <dbReference type="EMBL" id="KAJ8633093.1"/>
    </source>
</evidence>
<gene>
    <name evidence="1" type="ORF">MRB53_026429</name>
</gene>
<sequence length="81" mass="8931">MVYWSWTPTSSCLWSPPIRGLKQYVSTALPSSLLVVPAILPCHRSPNIATEEDTKGAFLPFSPFSYSGKTLQSLCAQPLLF</sequence>
<protein>
    <submittedName>
        <fullName evidence="1">Uncharacterized protein</fullName>
    </submittedName>
</protein>
<name>A0ACC2LIU0_PERAE</name>
<keyword evidence="2" id="KW-1185">Reference proteome</keyword>
<reference evidence="1 2" key="1">
    <citation type="journal article" date="2022" name="Hortic Res">
        <title>A haplotype resolved chromosomal level avocado genome allows analysis of novel avocado genes.</title>
        <authorList>
            <person name="Nath O."/>
            <person name="Fletcher S.J."/>
            <person name="Hayward A."/>
            <person name="Shaw L.M."/>
            <person name="Masouleh A.K."/>
            <person name="Furtado A."/>
            <person name="Henry R.J."/>
            <person name="Mitter N."/>
        </authorList>
    </citation>
    <scope>NUCLEOTIDE SEQUENCE [LARGE SCALE GENOMIC DNA]</scope>
    <source>
        <strain evidence="2">cv. Hass</strain>
    </source>
</reference>
<dbReference type="EMBL" id="CM056816">
    <property type="protein sequence ID" value="KAJ8633093.1"/>
    <property type="molecule type" value="Genomic_DNA"/>
</dbReference>